<dbReference type="STRING" id="84029.CROST_24440"/>
<reference evidence="1 2" key="1">
    <citation type="submission" date="2022-04" db="EMBL/GenBank/DDBJ databases">
        <title>Genome sequence of C. roseum typestrain.</title>
        <authorList>
            <person name="Poehlein A."/>
            <person name="Schoch T."/>
            <person name="Duerre P."/>
            <person name="Daniel R."/>
        </authorList>
    </citation>
    <scope>NUCLEOTIDE SEQUENCE [LARGE SCALE GENOMIC DNA]</scope>
    <source>
        <strain evidence="1 2">DSM 7320</strain>
    </source>
</reference>
<dbReference type="AlphaFoldDB" id="A0A1S8M2D1"/>
<dbReference type="GO" id="GO:0006310">
    <property type="term" value="P:DNA recombination"/>
    <property type="evidence" value="ECO:0007669"/>
    <property type="project" value="InterPro"/>
</dbReference>
<dbReference type="GO" id="GO:0000287">
    <property type="term" value="F:magnesium ion binding"/>
    <property type="evidence" value="ECO:0007669"/>
    <property type="project" value="InterPro"/>
</dbReference>
<dbReference type="Gene3D" id="3.30.1330.70">
    <property type="entry name" value="Holliday junction resolvase RusA"/>
    <property type="match status" value="1"/>
</dbReference>
<accession>A0A1S8M2D1</accession>
<gene>
    <name evidence="1" type="ORF">CROST_025410</name>
</gene>
<organism evidence="1 2">
    <name type="scientific">Clostridium felsineum</name>
    <dbReference type="NCBI Taxonomy" id="36839"/>
    <lineage>
        <taxon>Bacteria</taxon>
        <taxon>Bacillati</taxon>
        <taxon>Bacillota</taxon>
        <taxon>Clostridia</taxon>
        <taxon>Eubacteriales</taxon>
        <taxon>Clostridiaceae</taxon>
        <taxon>Clostridium</taxon>
    </lineage>
</organism>
<sequence length="387" mass="45836">MEELTNIIANNNGVIKTIKSTALVEVINEFRKAEGGKELKHKNFMAKIEKEIETLKTLGLEAELNFKLGKYFDKNNQERPCYEMSRDGMLQMLNSESTLVRYKTIEYVNKLEEQNKKLKSDNKELYTIATSDKDQIKREYKANIIKFGWKNLRGLLADCTYKNIEDVIGEIMNFHVNKLKKKDRAYSYSNMSKTEYKQAVRSRIDEVLDNIYNTTLDGTLRTVVKELQETTLRNKLETTNRKNAQELNKLKQVYPKQIKLDDYIEIHKHPFAKNYMYEAKNNSMYKTYAYKNWINAFPNGEIANMEYWENKGVDFDLPIKVYWRFVTYNGREFDTDGLIKAVQDQIFNRIMQIDDSCIDEYDVKIIGRCNSYEYGKIYYYIENVREV</sequence>
<keyword evidence="2" id="KW-1185">Reference proteome</keyword>
<evidence type="ECO:0000313" key="1">
    <source>
        <dbReference type="EMBL" id="URZ11824.1"/>
    </source>
</evidence>
<dbReference type="InterPro" id="IPR014054">
    <property type="entry name" value="Phage_regulatory_Rha"/>
</dbReference>
<dbReference type="EMBL" id="CP096983">
    <property type="protein sequence ID" value="URZ11824.1"/>
    <property type="molecule type" value="Genomic_DNA"/>
</dbReference>
<dbReference type="KEGG" id="crw:CROST_025410"/>
<proteinExistence type="predicted"/>
<dbReference type="Proteomes" id="UP000190951">
    <property type="component" value="Chromosome"/>
</dbReference>
<dbReference type="Pfam" id="PF09669">
    <property type="entry name" value="Phage_pRha"/>
    <property type="match status" value="1"/>
</dbReference>
<evidence type="ECO:0000313" key="2">
    <source>
        <dbReference type="Proteomes" id="UP000190951"/>
    </source>
</evidence>
<protein>
    <submittedName>
        <fullName evidence="1">Uncharacterized protein</fullName>
    </submittedName>
</protein>
<dbReference type="InterPro" id="IPR036614">
    <property type="entry name" value="RusA-like_sf"/>
</dbReference>
<name>A0A1S8M2D1_9CLOT</name>
<dbReference type="GO" id="GO:0006281">
    <property type="term" value="P:DNA repair"/>
    <property type="evidence" value="ECO:0007669"/>
    <property type="project" value="InterPro"/>
</dbReference>
<dbReference type="RefSeq" id="WP_077834430.1">
    <property type="nucleotide sequence ID" value="NZ_CP096983.1"/>
</dbReference>